<dbReference type="InterPro" id="IPR047057">
    <property type="entry name" value="MerR_fam"/>
</dbReference>
<keyword evidence="4" id="KW-1185">Reference proteome</keyword>
<dbReference type="InterPro" id="IPR010499">
    <property type="entry name" value="AraC_E-bd"/>
</dbReference>
<sequence length="268" mass="28573">MLSIGEFARIVGVSVRMLRHYDRLGILVPARVDAHSGYRSYSSAQLPRANQLVALKDLGFSLEQVGSMLDDGLAAERVQVLLEARRDVLRAQVAQDTLRLARIEAKLRLIEKGPIMSEFTETALPALTLVGVATSVASIDEIEADIGPLFDRVNGAVDAVAATRVGPGVATYDVEGDGMRVVVGEQVGDAPVPAGLQRIDVAAADRAVSTRLEAPDLSGIQAAWQGLMGEVERRGVRPAGAGREIYLQTPFDGPDASGWVIDLQQPVV</sequence>
<dbReference type="SUPFAM" id="SSF55136">
    <property type="entry name" value="Probable bacterial effector-binding domain"/>
    <property type="match status" value="1"/>
</dbReference>
<dbReference type="PROSITE" id="PS50937">
    <property type="entry name" value="HTH_MERR_2"/>
    <property type="match status" value="1"/>
</dbReference>
<dbReference type="PROSITE" id="PS00552">
    <property type="entry name" value="HTH_MERR_1"/>
    <property type="match status" value="1"/>
</dbReference>
<dbReference type="SUPFAM" id="SSF46955">
    <property type="entry name" value="Putative DNA-binding domain"/>
    <property type="match status" value="1"/>
</dbReference>
<protein>
    <submittedName>
        <fullName evidence="3">Helix-turn-helix domain-containing protein</fullName>
    </submittedName>
</protein>
<dbReference type="PANTHER" id="PTHR30204:SF97">
    <property type="entry name" value="MERR FAMILY REGULATORY PROTEIN"/>
    <property type="match status" value="1"/>
</dbReference>
<dbReference type="Pfam" id="PF13411">
    <property type="entry name" value="MerR_1"/>
    <property type="match status" value="1"/>
</dbReference>
<dbReference type="Gene3D" id="1.10.1660.10">
    <property type="match status" value="1"/>
</dbReference>
<evidence type="ECO:0000259" key="2">
    <source>
        <dbReference type="PROSITE" id="PS50937"/>
    </source>
</evidence>
<keyword evidence="1" id="KW-0238">DNA-binding</keyword>
<evidence type="ECO:0000256" key="1">
    <source>
        <dbReference type="ARBA" id="ARBA00023125"/>
    </source>
</evidence>
<organism evidence="3 4">
    <name type="scientific">Microbacterium aquimaris</name>
    <dbReference type="NCBI Taxonomy" id="459816"/>
    <lineage>
        <taxon>Bacteria</taxon>
        <taxon>Bacillati</taxon>
        <taxon>Actinomycetota</taxon>
        <taxon>Actinomycetes</taxon>
        <taxon>Micrococcales</taxon>
        <taxon>Microbacteriaceae</taxon>
        <taxon>Microbacterium</taxon>
    </lineage>
</organism>
<dbReference type="InterPro" id="IPR000551">
    <property type="entry name" value="MerR-type_HTH_dom"/>
</dbReference>
<gene>
    <name evidence="3" type="ORF">R2Q92_02095</name>
</gene>
<comment type="caution">
    <text evidence="3">The sequence shown here is derived from an EMBL/GenBank/DDBJ whole genome shotgun (WGS) entry which is preliminary data.</text>
</comment>
<feature type="domain" description="HTH merR-type" evidence="2">
    <location>
        <begin position="1"/>
        <end position="71"/>
    </location>
</feature>
<dbReference type="CDD" id="cd01107">
    <property type="entry name" value="HTH_BmrR"/>
    <property type="match status" value="1"/>
</dbReference>
<dbReference type="Proteomes" id="UP001291912">
    <property type="component" value="Unassembled WGS sequence"/>
</dbReference>
<dbReference type="InterPro" id="IPR011256">
    <property type="entry name" value="Reg_factor_effector_dom_sf"/>
</dbReference>
<dbReference type="SMART" id="SM00422">
    <property type="entry name" value="HTH_MERR"/>
    <property type="match status" value="1"/>
</dbReference>
<proteinExistence type="predicted"/>
<dbReference type="SMART" id="SM00871">
    <property type="entry name" value="AraC_E_bind"/>
    <property type="match status" value="1"/>
</dbReference>
<dbReference type="InterPro" id="IPR009061">
    <property type="entry name" value="DNA-bd_dom_put_sf"/>
</dbReference>
<dbReference type="EMBL" id="JAWJYN010000001">
    <property type="protein sequence ID" value="MDZ8160609.1"/>
    <property type="molecule type" value="Genomic_DNA"/>
</dbReference>
<accession>A0ABU5N3F4</accession>
<dbReference type="PANTHER" id="PTHR30204">
    <property type="entry name" value="REDOX-CYCLING DRUG-SENSING TRANSCRIPTIONAL ACTIVATOR SOXR"/>
    <property type="match status" value="1"/>
</dbReference>
<evidence type="ECO:0000313" key="3">
    <source>
        <dbReference type="EMBL" id="MDZ8160609.1"/>
    </source>
</evidence>
<reference evidence="3 4" key="1">
    <citation type="submission" date="2023-10" db="EMBL/GenBank/DDBJ databases">
        <title>Microbacterium xanthum sp. nov., isolated from seaweed.</title>
        <authorList>
            <person name="Lee S.D."/>
        </authorList>
    </citation>
    <scope>NUCLEOTIDE SEQUENCE [LARGE SCALE GENOMIC DNA]</scope>
    <source>
        <strain evidence="3 4">KCTC 19124</strain>
    </source>
</reference>
<evidence type="ECO:0000313" key="4">
    <source>
        <dbReference type="Proteomes" id="UP001291912"/>
    </source>
</evidence>
<name>A0ABU5N3F4_9MICO</name>
<dbReference type="Gene3D" id="3.20.80.10">
    <property type="entry name" value="Regulatory factor, effector binding domain"/>
    <property type="match status" value="1"/>
</dbReference>
<dbReference type="RefSeq" id="WP_194423309.1">
    <property type="nucleotide sequence ID" value="NZ_BAAAPT010000001.1"/>
</dbReference>